<accession>A0ABS9UL94</accession>
<dbReference type="Proteomes" id="UP001165488">
    <property type="component" value="Unassembled WGS sequence"/>
</dbReference>
<dbReference type="EMBL" id="JAKZGS010000003">
    <property type="protein sequence ID" value="MCH7397399.1"/>
    <property type="molecule type" value="Genomic_DNA"/>
</dbReference>
<feature type="domain" description="PPIase FKBP-type" evidence="7">
    <location>
        <begin position="75"/>
        <end position="175"/>
    </location>
</feature>
<evidence type="ECO:0000256" key="2">
    <source>
        <dbReference type="ARBA" id="ARBA00006577"/>
    </source>
</evidence>
<protein>
    <recommendedName>
        <fullName evidence="6">Peptidyl-prolyl cis-trans isomerase</fullName>
        <ecNumber evidence="6">5.2.1.8</ecNumber>
    </recommendedName>
</protein>
<evidence type="ECO:0000256" key="3">
    <source>
        <dbReference type="ARBA" id="ARBA00023110"/>
    </source>
</evidence>
<keyword evidence="3 5" id="KW-0697">Rotamase</keyword>
<evidence type="ECO:0000256" key="5">
    <source>
        <dbReference type="PROSITE-ProRule" id="PRU00277"/>
    </source>
</evidence>
<organism evidence="8 9">
    <name type="scientific">Belliella calami</name>
    <dbReference type="NCBI Taxonomy" id="2923436"/>
    <lineage>
        <taxon>Bacteria</taxon>
        <taxon>Pseudomonadati</taxon>
        <taxon>Bacteroidota</taxon>
        <taxon>Cytophagia</taxon>
        <taxon>Cytophagales</taxon>
        <taxon>Cyclobacteriaceae</taxon>
        <taxon>Belliella</taxon>
    </lineage>
</organism>
<comment type="caution">
    <text evidence="8">The sequence shown here is derived from an EMBL/GenBank/DDBJ whole genome shotgun (WGS) entry which is preliminary data.</text>
</comment>
<comment type="similarity">
    <text evidence="2 6">Belongs to the FKBP-type PPIase family.</text>
</comment>
<dbReference type="PROSITE" id="PS51257">
    <property type="entry name" value="PROKAR_LIPOPROTEIN"/>
    <property type="match status" value="1"/>
</dbReference>
<evidence type="ECO:0000259" key="7">
    <source>
        <dbReference type="PROSITE" id="PS50059"/>
    </source>
</evidence>
<reference evidence="8" key="1">
    <citation type="submission" date="2022-03" db="EMBL/GenBank/DDBJ databases">
        <title>De novo assembled genomes of Belliella spp. (Cyclobacteriaceae) strains.</title>
        <authorList>
            <person name="Szabo A."/>
            <person name="Korponai K."/>
            <person name="Felfoldi T."/>
        </authorList>
    </citation>
    <scope>NUCLEOTIDE SEQUENCE</scope>
    <source>
        <strain evidence="8">DSM 107340</strain>
    </source>
</reference>
<dbReference type="GO" id="GO:0016853">
    <property type="term" value="F:isomerase activity"/>
    <property type="evidence" value="ECO:0007669"/>
    <property type="project" value="UniProtKB-KW"/>
</dbReference>
<evidence type="ECO:0000256" key="6">
    <source>
        <dbReference type="RuleBase" id="RU003915"/>
    </source>
</evidence>
<gene>
    <name evidence="8" type="ORF">MM236_05340</name>
</gene>
<dbReference type="InterPro" id="IPR046357">
    <property type="entry name" value="PPIase_dom_sf"/>
</dbReference>
<dbReference type="Gene3D" id="3.10.50.40">
    <property type="match status" value="1"/>
</dbReference>
<dbReference type="Pfam" id="PF00254">
    <property type="entry name" value="FKBP_C"/>
    <property type="match status" value="1"/>
</dbReference>
<dbReference type="PROSITE" id="PS50059">
    <property type="entry name" value="FKBP_PPIASE"/>
    <property type="match status" value="1"/>
</dbReference>
<dbReference type="EC" id="5.2.1.8" evidence="6"/>
<dbReference type="InterPro" id="IPR001179">
    <property type="entry name" value="PPIase_FKBP_dom"/>
</dbReference>
<dbReference type="RefSeq" id="WP_241273913.1">
    <property type="nucleotide sequence ID" value="NZ_JAKZGS010000003.1"/>
</dbReference>
<sequence length="181" mass="20504">MKKVSLIVFSAFILLSACISEQENFSVRLEQDKEAILKYIAENPLPGGKTFKDEPNGFYIFWEEAMNTTDSLRIGDTLYIDYTGKLLDNTVFDTSIDSIAQANNIKVQQREYKPLQFIVGRDRLIEGFMFALSKMQEGDKATTIFPSLYGYGPSASGRIPANSPLIFDIHLKEVRRNTLND</sequence>
<evidence type="ECO:0000256" key="1">
    <source>
        <dbReference type="ARBA" id="ARBA00000971"/>
    </source>
</evidence>
<dbReference type="SUPFAM" id="SSF54534">
    <property type="entry name" value="FKBP-like"/>
    <property type="match status" value="1"/>
</dbReference>
<evidence type="ECO:0000313" key="8">
    <source>
        <dbReference type="EMBL" id="MCH7397399.1"/>
    </source>
</evidence>
<evidence type="ECO:0000313" key="9">
    <source>
        <dbReference type="Proteomes" id="UP001165488"/>
    </source>
</evidence>
<evidence type="ECO:0000256" key="4">
    <source>
        <dbReference type="ARBA" id="ARBA00023235"/>
    </source>
</evidence>
<dbReference type="PANTHER" id="PTHR43811">
    <property type="entry name" value="FKBP-TYPE PEPTIDYL-PROLYL CIS-TRANS ISOMERASE FKPA"/>
    <property type="match status" value="1"/>
</dbReference>
<dbReference type="PANTHER" id="PTHR43811:SF19">
    <property type="entry name" value="39 KDA FK506-BINDING NUCLEAR PROTEIN"/>
    <property type="match status" value="1"/>
</dbReference>
<keyword evidence="9" id="KW-1185">Reference proteome</keyword>
<name>A0ABS9UL94_9BACT</name>
<comment type="catalytic activity">
    <reaction evidence="1 5 6">
        <text>[protein]-peptidylproline (omega=180) = [protein]-peptidylproline (omega=0)</text>
        <dbReference type="Rhea" id="RHEA:16237"/>
        <dbReference type="Rhea" id="RHEA-COMP:10747"/>
        <dbReference type="Rhea" id="RHEA-COMP:10748"/>
        <dbReference type="ChEBI" id="CHEBI:83833"/>
        <dbReference type="ChEBI" id="CHEBI:83834"/>
        <dbReference type="EC" id="5.2.1.8"/>
    </reaction>
</comment>
<proteinExistence type="inferred from homology"/>
<keyword evidence="4 5" id="KW-0413">Isomerase</keyword>